<keyword evidence="1" id="KW-0812">Transmembrane</keyword>
<reference evidence="2" key="1">
    <citation type="submission" date="2023-06" db="EMBL/GenBank/DDBJ databases">
        <title>Genomic analysis of the entomopathogenic nematode Steinernema hermaphroditum.</title>
        <authorList>
            <person name="Schwarz E.M."/>
            <person name="Heppert J.K."/>
            <person name="Baniya A."/>
            <person name="Schwartz H.T."/>
            <person name="Tan C.-H."/>
            <person name="Antoshechkin I."/>
            <person name="Sternberg P.W."/>
            <person name="Goodrich-Blair H."/>
            <person name="Dillman A.R."/>
        </authorList>
    </citation>
    <scope>NUCLEOTIDE SEQUENCE</scope>
    <source>
        <strain evidence="2">PS9179</strain>
        <tissue evidence="2">Whole animal</tissue>
    </source>
</reference>
<accession>A0AA39I6A6</accession>
<feature type="transmembrane region" description="Helical" evidence="1">
    <location>
        <begin position="43"/>
        <end position="65"/>
    </location>
</feature>
<sequence>MRRTLLRCAGSTAKCLVFLLHLLLLAGVALLFRLCEGSVWRPFLLVLVLLVCFSSCSFGLFFGSVDCRKTKVEVRRSRTPLVFTVDLPIENALRRPPAPLSADRLPSYAETLKTSFGVGVV</sequence>
<keyword evidence="1" id="KW-1133">Transmembrane helix</keyword>
<comment type="caution">
    <text evidence="2">The sequence shown here is derived from an EMBL/GenBank/DDBJ whole genome shotgun (WGS) entry which is preliminary data.</text>
</comment>
<evidence type="ECO:0000313" key="3">
    <source>
        <dbReference type="Proteomes" id="UP001175271"/>
    </source>
</evidence>
<gene>
    <name evidence="2" type="ORF">QR680_012915</name>
</gene>
<protein>
    <submittedName>
        <fullName evidence="2">Uncharacterized protein</fullName>
    </submittedName>
</protein>
<evidence type="ECO:0000256" key="1">
    <source>
        <dbReference type="SAM" id="Phobius"/>
    </source>
</evidence>
<name>A0AA39I6A6_9BILA</name>
<dbReference type="EMBL" id="JAUCMV010000002">
    <property type="protein sequence ID" value="KAK0417267.1"/>
    <property type="molecule type" value="Genomic_DNA"/>
</dbReference>
<keyword evidence="1" id="KW-0472">Membrane</keyword>
<dbReference type="AlphaFoldDB" id="A0AA39I6A6"/>
<proteinExistence type="predicted"/>
<keyword evidence="3" id="KW-1185">Reference proteome</keyword>
<evidence type="ECO:0000313" key="2">
    <source>
        <dbReference type="EMBL" id="KAK0417267.1"/>
    </source>
</evidence>
<dbReference type="Proteomes" id="UP001175271">
    <property type="component" value="Unassembled WGS sequence"/>
</dbReference>
<organism evidence="2 3">
    <name type="scientific">Steinernema hermaphroditum</name>
    <dbReference type="NCBI Taxonomy" id="289476"/>
    <lineage>
        <taxon>Eukaryota</taxon>
        <taxon>Metazoa</taxon>
        <taxon>Ecdysozoa</taxon>
        <taxon>Nematoda</taxon>
        <taxon>Chromadorea</taxon>
        <taxon>Rhabditida</taxon>
        <taxon>Tylenchina</taxon>
        <taxon>Panagrolaimomorpha</taxon>
        <taxon>Strongyloidoidea</taxon>
        <taxon>Steinernematidae</taxon>
        <taxon>Steinernema</taxon>
    </lineage>
</organism>